<dbReference type="GO" id="GO:0004497">
    <property type="term" value="F:monooxygenase activity"/>
    <property type="evidence" value="ECO:0007669"/>
    <property type="project" value="UniProtKB-KW"/>
</dbReference>
<dbReference type="PANTHER" id="PTHR47356">
    <property type="entry name" value="FAD-DEPENDENT MONOOXYGENASE ASQG-RELATED"/>
    <property type="match status" value="1"/>
</dbReference>
<keyword evidence="8" id="KW-0560">Oxidoreductase</keyword>
<dbReference type="PANTHER" id="PTHR47356:SF2">
    <property type="entry name" value="FAD-BINDING DOMAIN-CONTAINING PROTEIN-RELATED"/>
    <property type="match status" value="1"/>
</dbReference>
<dbReference type="GO" id="GO:0071949">
    <property type="term" value="F:FAD binding"/>
    <property type="evidence" value="ECO:0007669"/>
    <property type="project" value="InterPro"/>
</dbReference>
<evidence type="ECO:0000256" key="3">
    <source>
        <dbReference type="ARBA" id="ARBA00007992"/>
    </source>
</evidence>
<feature type="transmembrane region" description="Helical" evidence="11">
    <location>
        <begin position="570"/>
        <end position="591"/>
    </location>
</feature>
<keyword evidence="10 11" id="KW-0472">Membrane</keyword>
<dbReference type="Proteomes" id="UP000266152">
    <property type="component" value="Unassembled WGS sequence"/>
</dbReference>
<keyword evidence="9" id="KW-0503">Monooxygenase</keyword>
<evidence type="ECO:0000256" key="9">
    <source>
        <dbReference type="ARBA" id="ARBA00023033"/>
    </source>
</evidence>
<feature type="transmembrane region" description="Helical" evidence="11">
    <location>
        <begin position="603"/>
        <end position="622"/>
    </location>
</feature>
<accession>A0A395RSG4</accession>
<evidence type="ECO:0000256" key="5">
    <source>
        <dbReference type="ARBA" id="ARBA00022692"/>
    </source>
</evidence>
<dbReference type="PRINTS" id="PR00420">
    <property type="entry name" value="RNGMNOXGNASE"/>
</dbReference>
<evidence type="ECO:0000256" key="1">
    <source>
        <dbReference type="ARBA" id="ARBA00001974"/>
    </source>
</evidence>
<keyword evidence="5 11" id="KW-0812">Transmembrane</keyword>
<dbReference type="AlphaFoldDB" id="A0A395RSG4"/>
<dbReference type="InterPro" id="IPR002938">
    <property type="entry name" value="FAD-bd"/>
</dbReference>
<dbReference type="STRING" id="5514.A0A395RSG4"/>
<evidence type="ECO:0000256" key="11">
    <source>
        <dbReference type="SAM" id="Phobius"/>
    </source>
</evidence>
<evidence type="ECO:0000256" key="10">
    <source>
        <dbReference type="ARBA" id="ARBA00023136"/>
    </source>
</evidence>
<comment type="cofactor">
    <cofactor evidence="1">
        <name>FAD</name>
        <dbReference type="ChEBI" id="CHEBI:57692"/>
    </cofactor>
</comment>
<dbReference type="Pfam" id="PF01494">
    <property type="entry name" value="FAD_binding_3"/>
    <property type="match status" value="1"/>
</dbReference>
<comment type="subcellular location">
    <subcellularLocation>
        <location evidence="2">Membrane</location>
    </subcellularLocation>
</comment>
<keyword evidence="7 11" id="KW-1133">Transmembrane helix</keyword>
<evidence type="ECO:0000256" key="2">
    <source>
        <dbReference type="ARBA" id="ARBA00004370"/>
    </source>
</evidence>
<reference evidence="13 14" key="1">
    <citation type="journal article" date="2018" name="PLoS Pathog.">
        <title>Evolution of structural diversity of trichothecenes, a family of toxins produced by plant pathogenic and entomopathogenic fungi.</title>
        <authorList>
            <person name="Proctor R.H."/>
            <person name="McCormick S.P."/>
            <person name="Kim H.S."/>
            <person name="Cardoza R.E."/>
            <person name="Stanley A.M."/>
            <person name="Lindo L."/>
            <person name="Kelly A."/>
            <person name="Brown D.W."/>
            <person name="Lee T."/>
            <person name="Vaughan M.M."/>
            <person name="Alexander N.J."/>
            <person name="Busman M."/>
            <person name="Gutierrez S."/>
        </authorList>
    </citation>
    <scope>NUCLEOTIDE SEQUENCE [LARGE SCALE GENOMIC DNA]</scope>
    <source>
        <strain evidence="13 14">NRRL 3299</strain>
    </source>
</reference>
<comment type="caution">
    <text evidence="13">The sequence shown here is derived from an EMBL/GenBank/DDBJ whole genome shotgun (WGS) entry which is preliminary data.</text>
</comment>
<evidence type="ECO:0000256" key="4">
    <source>
        <dbReference type="ARBA" id="ARBA00022630"/>
    </source>
</evidence>
<dbReference type="InterPro" id="IPR036188">
    <property type="entry name" value="FAD/NAD-bd_sf"/>
</dbReference>
<feature type="transmembrane region" description="Helical" evidence="11">
    <location>
        <begin position="450"/>
        <end position="468"/>
    </location>
</feature>
<feature type="transmembrane region" description="Helical" evidence="11">
    <location>
        <begin position="535"/>
        <end position="558"/>
    </location>
</feature>
<dbReference type="InterPro" id="IPR050562">
    <property type="entry name" value="FAD_mOase_fung"/>
</dbReference>
<organism evidence="13 14">
    <name type="scientific">Fusarium sporotrichioides</name>
    <dbReference type="NCBI Taxonomy" id="5514"/>
    <lineage>
        <taxon>Eukaryota</taxon>
        <taxon>Fungi</taxon>
        <taxon>Dikarya</taxon>
        <taxon>Ascomycota</taxon>
        <taxon>Pezizomycotina</taxon>
        <taxon>Sordariomycetes</taxon>
        <taxon>Hypocreomycetidae</taxon>
        <taxon>Hypocreales</taxon>
        <taxon>Nectriaceae</taxon>
        <taxon>Fusarium</taxon>
    </lineage>
</organism>
<keyword evidence="6" id="KW-0274">FAD</keyword>
<keyword evidence="14" id="KW-1185">Reference proteome</keyword>
<dbReference type="GO" id="GO:0016020">
    <property type="term" value="C:membrane"/>
    <property type="evidence" value="ECO:0007669"/>
    <property type="project" value="UniProtKB-SubCell"/>
</dbReference>
<comment type="similarity">
    <text evidence="3">Belongs to the paxM FAD-dependent monooxygenase family.</text>
</comment>
<dbReference type="Gene3D" id="3.50.50.60">
    <property type="entry name" value="FAD/NAD(P)-binding domain"/>
    <property type="match status" value="1"/>
</dbReference>
<evidence type="ECO:0000313" key="14">
    <source>
        <dbReference type="Proteomes" id="UP000266152"/>
    </source>
</evidence>
<feature type="domain" description="FAD-binding" evidence="12">
    <location>
        <begin position="4"/>
        <end position="347"/>
    </location>
</feature>
<evidence type="ECO:0000256" key="7">
    <source>
        <dbReference type="ARBA" id="ARBA00022989"/>
    </source>
</evidence>
<evidence type="ECO:0000256" key="6">
    <source>
        <dbReference type="ARBA" id="ARBA00022827"/>
    </source>
</evidence>
<evidence type="ECO:0000313" key="13">
    <source>
        <dbReference type="EMBL" id="RGP62954.1"/>
    </source>
</evidence>
<protein>
    <submittedName>
        <fullName evidence="13">3-hydroxybenzoate 6-hydroxylase 1</fullName>
    </submittedName>
</protein>
<feature type="transmembrane region" description="Helical" evidence="11">
    <location>
        <begin position="489"/>
        <end position="515"/>
    </location>
</feature>
<keyword evidence="4" id="KW-0285">Flavoprotein</keyword>
<dbReference type="EMBL" id="PXOF01000138">
    <property type="protein sequence ID" value="RGP62954.1"/>
    <property type="molecule type" value="Genomic_DNA"/>
</dbReference>
<evidence type="ECO:0000259" key="12">
    <source>
        <dbReference type="Pfam" id="PF01494"/>
    </source>
</evidence>
<dbReference type="SUPFAM" id="SSF51905">
    <property type="entry name" value="FAD/NAD(P)-binding domain"/>
    <property type="match status" value="1"/>
</dbReference>
<proteinExistence type="inferred from homology"/>
<sequence length="778" mass="84439">MGFKVIIVGGSVAGLSVANMLERFDIDYVLLEAYPHIAPQVGASIGILPNGFRILDQLGCYEPILDIAGECRYTLGSMRGSDGVPLTALSDTSLSVHFEKRTGYPSIFIDRQMLLQVLHNNIKHKDRILANKRVTRVELTTEGSRVHTQDGCTFDGDIVVGADGIHSRVRDEMWRLGKEQSPGHFPVDETSRIPVSTRCIFGISNRPPSYGGRSQQGVIGQGHSYLVIAAPMNRTYWFLFDGLARTEYGKGISKYTKADEETLVKAHRNDLITEDLRFGELYDRKIMSTLVPLEEYVFERWHYKRIITIGDSAHKIDPASGQGGNGAIEAAALLVNSLVKQLKSSPQGLSETQIEAALANVHTLRYERSRNLVAQAHMLQKISSQRMPFASLFAYVLPLFGPTAFADVVVPVCSAAPKIEGIPVPHRPHCIPFEDELPAKPVKSNLIKRVPWALACSLGILAYFSLGKNSIHGGTSVPEILKEWGTGGALARLVGLESTAGLAISLIPTLSTWMIEGSRNRSVLDPLSWTALQSIIYALAGPISMPTFFCLSSVLFSNPSITQRPVNTKAAKSIIPGMVLGYIVPTLGAFLVKGTRDMHQLGLIWRAHPLLCIAFTKGIAALQTRRGSKCKLDESEKNVEKKPLDFISDRELEMYNGADVSILKSIHGSTFAACIVLPLVLKLTKTAGEQILENGLNTIIPTLGRVSSVSAINAASSLIYCLYSAWQLRSLGFVKTQQAVVGGFASLAALGLAGPGAAIAGVSYWRECVISGLGSLCS</sequence>
<name>A0A395RSG4_FUSSP</name>
<gene>
    <name evidence="13" type="ORF">FSPOR_8938</name>
</gene>
<evidence type="ECO:0000256" key="8">
    <source>
        <dbReference type="ARBA" id="ARBA00023002"/>
    </source>
</evidence>